<proteinExistence type="predicted"/>
<organism evidence="1">
    <name type="scientific">marine sediment metagenome</name>
    <dbReference type="NCBI Taxonomy" id="412755"/>
    <lineage>
        <taxon>unclassified sequences</taxon>
        <taxon>metagenomes</taxon>
        <taxon>ecological metagenomes</taxon>
    </lineage>
</organism>
<accession>X1M0E2</accession>
<sequence>MGTYHMGTLIMEIAPTGEDKMVEVYPFVRLSWRSDEIRREWEPIRSRIYGAKSYAEYNMVKKGLRNCDVYQLDPDKFDRQINRVFLDNLHYLAILRSKTYGGFGHRHYNTDTIDENTFIYG</sequence>
<reference evidence="1" key="1">
    <citation type="journal article" date="2014" name="Front. Microbiol.">
        <title>High frequency of phylogenetically diverse reductive dehalogenase-homologous genes in deep subseafloor sedimentary metagenomes.</title>
        <authorList>
            <person name="Kawai M."/>
            <person name="Futagami T."/>
            <person name="Toyoda A."/>
            <person name="Takaki Y."/>
            <person name="Nishi S."/>
            <person name="Hori S."/>
            <person name="Arai W."/>
            <person name="Tsubouchi T."/>
            <person name="Morono Y."/>
            <person name="Uchiyama I."/>
            <person name="Ito T."/>
            <person name="Fujiyama A."/>
            <person name="Inagaki F."/>
            <person name="Takami H."/>
        </authorList>
    </citation>
    <scope>NUCLEOTIDE SEQUENCE</scope>
    <source>
        <strain evidence="1">Expedition CK06-06</strain>
    </source>
</reference>
<dbReference type="AlphaFoldDB" id="X1M0E2"/>
<comment type="caution">
    <text evidence="1">The sequence shown here is derived from an EMBL/GenBank/DDBJ whole genome shotgun (WGS) entry which is preliminary data.</text>
</comment>
<feature type="non-terminal residue" evidence="1">
    <location>
        <position position="121"/>
    </location>
</feature>
<evidence type="ECO:0000313" key="1">
    <source>
        <dbReference type="EMBL" id="GAI25032.1"/>
    </source>
</evidence>
<gene>
    <name evidence="1" type="ORF">S06H3_33823</name>
</gene>
<name>X1M0E2_9ZZZZ</name>
<dbReference type="EMBL" id="BARV01020234">
    <property type="protein sequence ID" value="GAI25032.1"/>
    <property type="molecule type" value="Genomic_DNA"/>
</dbReference>
<protein>
    <submittedName>
        <fullName evidence="1">Uncharacterized protein</fullName>
    </submittedName>
</protein>